<sequence>MQLSKDSFSKTIQSDSMSFKLIYVLCFSICLVVALFTVFLPHKWKFSLPGAESGHSFIDSVRVGVYSFMSYLI</sequence>
<dbReference type="AlphaFoldDB" id="A0A1W1Z0Y0"/>
<keyword evidence="1" id="KW-1133">Transmembrane helix</keyword>
<dbReference type="STRING" id="1938817.SAMN06296008_10470"/>
<keyword evidence="1" id="KW-0812">Transmembrane</keyword>
<feature type="transmembrane region" description="Helical" evidence="1">
    <location>
        <begin position="21"/>
        <end position="40"/>
    </location>
</feature>
<protein>
    <submittedName>
        <fullName evidence="2">Uncharacterized protein</fullName>
    </submittedName>
</protein>
<reference evidence="2 3" key="1">
    <citation type="submission" date="2017-04" db="EMBL/GenBank/DDBJ databases">
        <authorList>
            <person name="Afonso C.L."/>
            <person name="Miller P.J."/>
            <person name="Scott M.A."/>
            <person name="Spackman E."/>
            <person name="Goraichik I."/>
            <person name="Dimitrov K.M."/>
            <person name="Suarez D.L."/>
            <person name="Swayne D.E."/>
        </authorList>
    </citation>
    <scope>NUCLEOTIDE SEQUENCE [LARGE SCALE GENOMIC DNA]</scope>
    <source>
        <strain evidence="2 3">VK13</strain>
    </source>
</reference>
<name>A0A1W1Z0Y0_9BURK</name>
<accession>A0A1W1Z0Y0</accession>
<dbReference type="OrthoDB" id="9133376at2"/>
<organism evidence="2 3">
    <name type="scientific">Polynucleobacter kasalickyi</name>
    <dbReference type="NCBI Taxonomy" id="1938817"/>
    <lineage>
        <taxon>Bacteria</taxon>
        <taxon>Pseudomonadati</taxon>
        <taxon>Pseudomonadota</taxon>
        <taxon>Betaproteobacteria</taxon>
        <taxon>Burkholderiales</taxon>
        <taxon>Burkholderiaceae</taxon>
        <taxon>Polynucleobacter</taxon>
    </lineage>
</organism>
<proteinExistence type="predicted"/>
<evidence type="ECO:0000256" key="1">
    <source>
        <dbReference type="SAM" id="Phobius"/>
    </source>
</evidence>
<evidence type="ECO:0000313" key="2">
    <source>
        <dbReference type="EMBL" id="SMC42115.1"/>
    </source>
</evidence>
<dbReference type="Proteomes" id="UP000192708">
    <property type="component" value="Unassembled WGS sequence"/>
</dbReference>
<dbReference type="RefSeq" id="WP_084283042.1">
    <property type="nucleotide sequence ID" value="NZ_FWXJ01000004.1"/>
</dbReference>
<gene>
    <name evidence="2" type="ORF">SAMN06296008_10470</name>
</gene>
<dbReference type="EMBL" id="FWXJ01000004">
    <property type="protein sequence ID" value="SMC42115.1"/>
    <property type="molecule type" value="Genomic_DNA"/>
</dbReference>
<keyword evidence="3" id="KW-1185">Reference proteome</keyword>
<keyword evidence="1" id="KW-0472">Membrane</keyword>
<evidence type="ECO:0000313" key="3">
    <source>
        <dbReference type="Proteomes" id="UP000192708"/>
    </source>
</evidence>